<gene>
    <name evidence="1" type="ORF">SAMN02745215_02782</name>
</gene>
<evidence type="ECO:0000313" key="2">
    <source>
        <dbReference type="Proteomes" id="UP000184010"/>
    </source>
</evidence>
<keyword evidence="2" id="KW-1185">Reference proteome</keyword>
<dbReference type="AlphaFoldDB" id="A0A1M7TZ44"/>
<dbReference type="InterPro" id="IPR011747">
    <property type="entry name" value="CHP02241"/>
</dbReference>
<dbReference type="EMBL" id="FRDN01000008">
    <property type="protein sequence ID" value="SHN76001.1"/>
    <property type="molecule type" value="Genomic_DNA"/>
</dbReference>
<proteinExistence type="predicted"/>
<sequence>MPEIRYPFKNFRFKVEFDGVESAGFSEVSGADISVDVVEYREGNEIRTTPRKLAGLTKYGNLTLKWGVIGSMEMMEWLHTVASTNTAGPTGIARKNLVIKILDDTGADGPAWEIINAWPSHYSGPSLNALGSEVAVETLEIVHEGIIRIDGGAIDSAAPSTV</sequence>
<organism evidence="1 2">
    <name type="scientific">Desulfitobacterium chlororespirans DSM 11544</name>
    <dbReference type="NCBI Taxonomy" id="1121395"/>
    <lineage>
        <taxon>Bacteria</taxon>
        <taxon>Bacillati</taxon>
        <taxon>Bacillota</taxon>
        <taxon>Clostridia</taxon>
        <taxon>Eubacteriales</taxon>
        <taxon>Desulfitobacteriaceae</taxon>
        <taxon>Desulfitobacterium</taxon>
    </lineage>
</organism>
<dbReference type="RefSeq" id="WP_072773145.1">
    <property type="nucleotide sequence ID" value="NZ_FRDN01000008.1"/>
</dbReference>
<dbReference type="GO" id="GO:0005198">
    <property type="term" value="F:structural molecule activity"/>
    <property type="evidence" value="ECO:0007669"/>
    <property type="project" value="InterPro"/>
</dbReference>
<evidence type="ECO:0000313" key="1">
    <source>
        <dbReference type="EMBL" id="SHN76001.1"/>
    </source>
</evidence>
<dbReference type="InterPro" id="IPR010667">
    <property type="entry name" value="Phage_T4_Gp19"/>
</dbReference>
<dbReference type="PANTHER" id="PTHR38009:SF1">
    <property type="entry name" value="CONSERVED HYPOTHETICAL PHAGE TAIL PROTEIN"/>
    <property type="match status" value="1"/>
</dbReference>
<dbReference type="NCBIfam" id="TIGR02241">
    <property type="entry name" value="conserved hypothetical phage tail region protein"/>
    <property type="match status" value="1"/>
</dbReference>
<reference evidence="2" key="1">
    <citation type="submission" date="2016-12" db="EMBL/GenBank/DDBJ databases">
        <authorList>
            <person name="Varghese N."/>
            <person name="Submissions S."/>
        </authorList>
    </citation>
    <scope>NUCLEOTIDE SEQUENCE [LARGE SCALE GENOMIC DNA]</scope>
    <source>
        <strain evidence="2">DSM 11544</strain>
    </source>
</reference>
<protein>
    <submittedName>
        <fullName evidence="1">Conserved hypothetical phage tail region protein</fullName>
    </submittedName>
</protein>
<dbReference type="Pfam" id="PF06841">
    <property type="entry name" value="Phage_T4_gp19"/>
    <property type="match status" value="1"/>
</dbReference>
<accession>A0A1M7TZ44</accession>
<dbReference type="PANTHER" id="PTHR38009">
    <property type="entry name" value="CONSERVED HYPOTHETICAL PHAGE TAIL PROTEIN"/>
    <property type="match status" value="1"/>
</dbReference>
<dbReference type="Proteomes" id="UP000184010">
    <property type="component" value="Unassembled WGS sequence"/>
</dbReference>
<dbReference type="STRING" id="1121395.SAMN02745215_02782"/>
<name>A0A1M7TZ44_9FIRM</name>